<feature type="transmembrane region" description="Helical" evidence="1">
    <location>
        <begin position="97"/>
        <end position="118"/>
    </location>
</feature>
<keyword evidence="1" id="KW-0812">Transmembrane</keyword>
<name>A0A4R1N3J3_9FIRM</name>
<proteinExistence type="predicted"/>
<evidence type="ECO:0000313" key="3">
    <source>
        <dbReference type="Proteomes" id="UP000294545"/>
    </source>
</evidence>
<feature type="transmembrane region" description="Helical" evidence="1">
    <location>
        <begin position="9"/>
        <end position="27"/>
    </location>
</feature>
<accession>A0A4R1N3J3</accession>
<keyword evidence="1" id="KW-1133">Transmembrane helix</keyword>
<sequence length="166" mass="17618">MSKNKTNQLVYLGVLIALSFIGAQLKIQGSIAFDSMPAFLGAILISPTIGGIVGFFGHLLTSLSSGFPMTLPIHLVVAIVMAVTCFLFGYITNKLNLYIAIIIATLLNGPVALAISAYTMTLMGYEYAGMAVFTAMFVPLTIASFVNIVIAGILHSIIKSPSVRKN</sequence>
<evidence type="ECO:0000256" key="1">
    <source>
        <dbReference type="SAM" id="Phobius"/>
    </source>
</evidence>
<organism evidence="2 3">
    <name type="scientific">Natranaerovirga hydrolytica</name>
    <dbReference type="NCBI Taxonomy" id="680378"/>
    <lineage>
        <taxon>Bacteria</taxon>
        <taxon>Bacillati</taxon>
        <taxon>Bacillota</taxon>
        <taxon>Clostridia</taxon>
        <taxon>Lachnospirales</taxon>
        <taxon>Natranaerovirgaceae</taxon>
        <taxon>Natranaerovirga</taxon>
    </lineage>
</organism>
<feature type="transmembrane region" description="Helical" evidence="1">
    <location>
        <begin position="130"/>
        <end position="158"/>
    </location>
</feature>
<dbReference type="Pfam" id="PF12822">
    <property type="entry name" value="ECF_trnsprt"/>
    <property type="match status" value="1"/>
</dbReference>
<dbReference type="Proteomes" id="UP000294545">
    <property type="component" value="Unassembled WGS sequence"/>
</dbReference>
<reference evidence="2 3" key="1">
    <citation type="submission" date="2019-03" db="EMBL/GenBank/DDBJ databases">
        <title>Genomic Encyclopedia of Type Strains, Phase IV (KMG-IV): sequencing the most valuable type-strain genomes for metagenomic binning, comparative biology and taxonomic classification.</title>
        <authorList>
            <person name="Goeker M."/>
        </authorList>
    </citation>
    <scope>NUCLEOTIDE SEQUENCE [LARGE SCALE GENOMIC DNA]</scope>
    <source>
        <strain evidence="2 3">DSM 24176</strain>
    </source>
</reference>
<dbReference type="InterPro" id="IPR024529">
    <property type="entry name" value="ECF_trnsprt_substrate-spec"/>
</dbReference>
<comment type="caution">
    <text evidence="2">The sequence shown here is derived from an EMBL/GenBank/DDBJ whole genome shotgun (WGS) entry which is preliminary data.</text>
</comment>
<dbReference type="AlphaFoldDB" id="A0A4R1N3J3"/>
<feature type="transmembrane region" description="Helical" evidence="1">
    <location>
        <begin position="71"/>
        <end position="91"/>
    </location>
</feature>
<dbReference type="GO" id="GO:0022857">
    <property type="term" value="F:transmembrane transporter activity"/>
    <property type="evidence" value="ECO:0007669"/>
    <property type="project" value="InterPro"/>
</dbReference>
<keyword evidence="3" id="KW-1185">Reference proteome</keyword>
<dbReference type="Gene3D" id="1.10.1760.20">
    <property type="match status" value="1"/>
</dbReference>
<dbReference type="OrthoDB" id="5431035at2"/>
<evidence type="ECO:0000313" key="2">
    <source>
        <dbReference type="EMBL" id="TCK98624.1"/>
    </source>
</evidence>
<keyword evidence="1" id="KW-0472">Membrane</keyword>
<gene>
    <name evidence="2" type="ORF">EDC19_1056</name>
</gene>
<feature type="transmembrane region" description="Helical" evidence="1">
    <location>
        <begin position="39"/>
        <end position="59"/>
    </location>
</feature>
<protein>
    <submittedName>
        <fullName evidence="2">Alpha-ribazole transporter</fullName>
    </submittedName>
</protein>
<dbReference type="EMBL" id="SMGQ01000011">
    <property type="protein sequence ID" value="TCK98624.1"/>
    <property type="molecule type" value="Genomic_DNA"/>
</dbReference>
<dbReference type="RefSeq" id="WP_132281551.1">
    <property type="nucleotide sequence ID" value="NZ_SMGQ01000011.1"/>
</dbReference>